<dbReference type="Proteomes" id="UP000467132">
    <property type="component" value="Unassembled WGS sequence"/>
</dbReference>
<dbReference type="OrthoDB" id="9796058at2"/>
<keyword evidence="2" id="KW-1185">Reference proteome</keyword>
<dbReference type="AlphaFoldDB" id="A0A845R1K3"/>
<evidence type="ECO:0000313" key="1">
    <source>
        <dbReference type="EMBL" id="NBI07302.1"/>
    </source>
</evidence>
<dbReference type="RefSeq" id="WP_130806011.1">
    <property type="nucleotide sequence ID" value="NZ_LR130785.1"/>
</dbReference>
<organism evidence="1 2">
    <name type="scientific">Senegalia massiliensis</name>
    <dbReference type="NCBI Taxonomy" id="1720316"/>
    <lineage>
        <taxon>Bacteria</taxon>
        <taxon>Bacillati</taxon>
        <taxon>Bacillota</taxon>
        <taxon>Clostridia</taxon>
        <taxon>Eubacteriales</taxon>
        <taxon>Clostridiaceae</taxon>
        <taxon>Senegalia</taxon>
    </lineage>
</organism>
<name>A0A845R1K3_9CLOT</name>
<gene>
    <name evidence="1" type="ORF">D3Z33_10630</name>
</gene>
<dbReference type="InterPro" id="IPR036629">
    <property type="entry name" value="YjbJ_sf"/>
</dbReference>
<dbReference type="Gene3D" id="1.10.1470.10">
    <property type="entry name" value="YjbJ"/>
    <property type="match status" value="1"/>
</dbReference>
<evidence type="ECO:0008006" key="3">
    <source>
        <dbReference type="Google" id="ProtNLM"/>
    </source>
</evidence>
<protein>
    <recommendedName>
        <fullName evidence="3">CsbD family protein</fullName>
    </recommendedName>
</protein>
<accession>A0A845R1K3</accession>
<dbReference type="EMBL" id="QXXA01000011">
    <property type="protein sequence ID" value="NBI07302.1"/>
    <property type="molecule type" value="Genomic_DNA"/>
</dbReference>
<proteinExistence type="predicted"/>
<dbReference type="SUPFAM" id="SSF69047">
    <property type="entry name" value="Hypothetical protein YjbJ"/>
    <property type="match status" value="1"/>
</dbReference>
<comment type="caution">
    <text evidence="1">The sequence shown here is derived from an EMBL/GenBank/DDBJ whole genome shotgun (WGS) entry which is preliminary data.</text>
</comment>
<sequence length="61" mass="7691">MAHEEKSKWEKIKQNIKEKWHELTDEDIEYINGDTERLNEKFRERYGKSYDEIERDNMYHN</sequence>
<reference evidence="1 2" key="1">
    <citation type="submission" date="2018-08" db="EMBL/GenBank/DDBJ databases">
        <title>Murine metabolic-syndrome-specific gut microbial biobank.</title>
        <authorList>
            <person name="Liu C."/>
        </authorList>
    </citation>
    <scope>NUCLEOTIDE SEQUENCE [LARGE SCALE GENOMIC DNA]</scope>
    <source>
        <strain evidence="1 2">583</strain>
    </source>
</reference>
<evidence type="ECO:0000313" key="2">
    <source>
        <dbReference type="Proteomes" id="UP000467132"/>
    </source>
</evidence>